<dbReference type="AlphaFoldDB" id="A0A5C6B264"/>
<dbReference type="OrthoDB" id="240576at2"/>
<dbReference type="Proteomes" id="UP000320176">
    <property type="component" value="Unassembled WGS sequence"/>
</dbReference>
<dbReference type="EMBL" id="SJPN01000002">
    <property type="protein sequence ID" value="TWU06405.1"/>
    <property type="molecule type" value="Genomic_DNA"/>
</dbReference>
<accession>A0A5C6B264</accession>
<evidence type="ECO:0000313" key="1">
    <source>
        <dbReference type="EMBL" id="TWU06405.1"/>
    </source>
</evidence>
<reference evidence="1 2" key="1">
    <citation type="submission" date="2019-02" db="EMBL/GenBank/DDBJ databases">
        <title>Deep-cultivation of Planctomycetes and their phenomic and genomic characterization uncovers novel biology.</title>
        <authorList>
            <person name="Wiegand S."/>
            <person name="Jogler M."/>
            <person name="Boedeker C."/>
            <person name="Pinto D."/>
            <person name="Vollmers J."/>
            <person name="Rivas-Marin E."/>
            <person name="Kohn T."/>
            <person name="Peeters S.H."/>
            <person name="Heuer A."/>
            <person name="Rast P."/>
            <person name="Oberbeckmann S."/>
            <person name="Bunk B."/>
            <person name="Jeske O."/>
            <person name="Meyerdierks A."/>
            <person name="Storesund J.E."/>
            <person name="Kallscheuer N."/>
            <person name="Luecker S."/>
            <person name="Lage O.M."/>
            <person name="Pohl T."/>
            <person name="Merkel B.J."/>
            <person name="Hornburger P."/>
            <person name="Mueller R.-W."/>
            <person name="Bruemmer F."/>
            <person name="Labrenz M."/>
            <person name="Spormann A.M."/>
            <person name="Op Den Camp H."/>
            <person name="Overmann J."/>
            <person name="Amann R."/>
            <person name="Jetten M.S.M."/>
            <person name="Mascher T."/>
            <person name="Medema M.H."/>
            <person name="Devos D.P."/>
            <person name="Kaster A.-K."/>
            <person name="Ovreas L."/>
            <person name="Rohde M."/>
            <person name="Galperin M.Y."/>
            <person name="Jogler C."/>
        </authorList>
    </citation>
    <scope>NUCLEOTIDE SEQUENCE [LARGE SCALE GENOMIC DNA]</scope>
    <source>
        <strain evidence="1 2">Pla52n</strain>
    </source>
</reference>
<comment type="caution">
    <text evidence="1">The sequence shown here is derived from an EMBL/GenBank/DDBJ whole genome shotgun (WGS) entry which is preliminary data.</text>
</comment>
<sequence length="381" mass="40412">MQPTDASRPNARDAASASDPVVCPFCPLHCDDLLVDDRGQTTVDCEFAKSGFGNAAGDPSIRRGRKTIALDRLDELASELGFPDVPLVSLTSAPLNQSRRWMRLHQSGAIRLTSESTASTRALATAIRRDGVIAATIADVRQHADLIVTVGSIDRCTPRLRERLSGDRSVQWRSLGSCISATHLADLLMAVRHGSPVESNDSFNAQSQDPCTHLSTARYIAFIVADDALADADNVIGASLLLQLIVQLNQQSLDPTTRRRAVLMALDPLQSLKAVLGWNGIPLPMLGTDSTAVDIRIGNPLPESPPAKLQIGGRDPGEAIAEVFIPASQAGVHVADMVIRGDGTVTLPLQPVLGGSLSDPVTIVEQFIGTSAVTGTSDDAR</sequence>
<evidence type="ECO:0000313" key="2">
    <source>
        <dbReference type="Proteomes" id="UP000320176"/>
    </source>
</evidence>
<protein>
    <recommendedName>
        <fullName evidence="3">Formyltransferase/hydrolase complex Fhc subunit B</fullName>
    </recommendedName>
</protein>
<evidence type="ECO:0008006" key="3">
    <source>
        <dbReference type="Google" id="ProtNLM"/>
    </source>
</evidence>
<proteinExistence type="predicted"/>
<name>A0A5C6B264_9BACT</name>
<dbReference type="RefSeq" id="WP_146519489.1">
    <property type="nucleotide sequence ID" value="NZ_CP151726.1"/>
</dbReference>
<keyword evidence="2" id="KW-1185">Reference proteome</keyword>
<gene>
    <name evidence="1" type="ORF">Pla52n_21260</name>
</gene>
<organism evidence="1 2">
    <name type="scientific">Stieleria varia</name>
    <dbReference type="NCBI Taxonomy" id="2528005"/>
    <lineage>
        <taxon>Bacteria</taxon>
        <taxon>Pseudomonadati</taxon>
        <taxon>Planctomycetota</taxon>
        <taxon>Planctomycetia</taxon>
        <taxon>Pirellulales</taxon>
        <taxon>Pirellulaceae</taxon>
        <taxon>Stieleria</taxon>
    </lineage>
</organism>